<dbReference type="Gene3D" id="3.30.710.10">
    <property type="entry name" value="Potassium Channel Kv1.1, Chain A"/>
    <property type="match status" value="1"/>
</dbReference>
<dbReference type="AlphaFoldDB" id="A0A913YEF5"/>
<evidence type="ECO:0000313" key="5">
    <source>
        <dbReference type="Proteomes" id="UP000887567"/>
    </source>
</evidence>
<dbReference type="PANTHER" id="PTHR45632">
    <property type="entry name" value="LD33804P"/>
    <property type="match status" value="1"/>
</dbReference>
<dbReference type="PANTHER" id="PTHR45632:SF3">
    <property type="entry name" value="KELCH-LIKE PROTEIN 32"/>
    <property type="match status" value="1"/>
</dbReference>
<dbReference type="PROSITE" id="PS50097">
    <property type="entry name" value="BTB"/>
    <property type="match status" value="1"/>
</dbReference>
<name>A0A913YEF5_EXADI</name>
<keyword evidence="2" id="KW-0677">Repeat</keyword>
<dbReference type="SMART" id="SM00875">
    <property type="entry name" value="BACK"/>
    <property type="match status" value="1"/>
</dbReference>
<accession>A0A913YEF5</accession>
<dbReference type="Pfam" id="PF00651">
    <property type="entry name" value="BTB"/>
    <property type="match status" value="1"/>
</dbReference>
<dbReference type="KEGG" id="epa:110232182"/>
<dbReference type="Gene3D" id="1.25.40.420">
    <property type="match status" value="1"/>
</dbReference>
<dbReference type="SUPFAM" id="SSF54695">
    <property type="entry name" value="POZ domain"/>
    <property type="match status" value="1"/>
</dbReference>
<dbReference type="InterPro" id="IPR000210">
    <property type="entry name" value="BTB/POZ_dom"/>
</dbReference>
<dbReference type="Proteomes" id="UP000887567">
    <property type="component" value="Unplaced"/>
</dbReference>
<dbReference type="InterPro" id="IPR011705">
    <property type="entry name" value="BACK"/>
</dbReference>
<feature type="domain" description="BTB" evidence="3">
    <location>
        <begin position="36"/>
        <end position="103"/>
    </location>
</feature>
<dbReference type="EnsemblMetazoa" id="XM_028657050.1">
    <property type="protein sequence ID" value="XP_028512851.1"/>
    <property type="gene ID" value="LOC110232182"/>
</dbReference>
<dbReference type="GeneID" id="110232182"/>
<keyword evidence="1" id="KW-0880">Kelch repeat</keyword>
<dbReference type="OMA" id="ICERYMT"/>
<evidence type="ECO:0000313" key="4">
    <source>
        <dbReference type="EnsemblMetazoa" id="XP_028512851.1"/>
    </source>
</evidence>
<dbReference type="OrthoDB" id="10261408at2759"/>
<protein>
    <recommendedName>
        <fullName evidence="3">BTB domain-containing protein</fullName>
    </recommendedName>
</protein>
<dbReference type="InterPro" id="IPR011333">
    <property type="entry name" value="SKP1/BTB/POZ_sf"/>
</dbReference>
<dbReference type="Pfam" id="PF07707">
    <property type="entry name" value="BACK"/>
    <property type="match status" value="1"/>
</dbReference>
<organism evidence="4 5">
    <name type="scientific">Exaiptasia diaphana</name>
    <name type="common">Tropical sea anemone</name>
    <name type="synonym">Aiptasia pulchella</name>
    <dbReference type="NCBI Taxonomy" id="2652724"/>
    <lineage>
        <taxon>Eukaryota</taxon>
        <taxon>Metazoa</taxon>
        <taxon>Cnidaria</taxon>
        <taxon>Anthozoa</taxon>
        <taxon>Hexacorallia</taxon>
        <taxon>Actiniaria</taxon>
        <taxon>Aiptasiidae</taxon>
        <taxon>Exaiptasia</taxon>
    </lineage>
</organism>
<evidence type="ECO:0000259" key="3">
    <source>
        <dbReference type="PROSITE" id="PS50097"/>
    </source>
</evidence>
<proteinExistence type="predicted"/>
<evidence type="ECO:0000256" key="2">
    <source>
        <dbReference type="ARBA" id="ARBA00022737"/>
    </source>
</evidence>
<dbReference type="RefSeq" id="XP_028512851.1">
    <property type="nucleotide sequence ID" value="XM_028657050.1"/>
</dbReference>
<reference evidence="4" key="1">
    <citation type="submission" date="2022-11" db="UniProtKB">
        <authorList>
            <consortium name="EnsemblMetazoa"/>
        </authorList>
    </citation>
    <scope>IDENTIFICATION</scope>
</reference>
<keyword evidence="5" id="KW-1185">Reference proteome</keyword>
<sequence>MSASSKSSTQSVFESRNHHDQAFEVFYDMRANSELCDITLKIGNLKFTAHKVVLAASSSFFRQKFSSQDEVGSYEMSLPDFLKPDAMAAMLDYLYTGYLRINTENMEDLLAVACFIKNEQVLHAILEKVLANVSISNCLRLQQIASTNNLTDMQDKVERFIEWNFEHVAKEPSFLSLDAKVVKDIIKRDNLKVTNEEVVYDAVYSWFMYERLQRLVFMIIFFA</sequence>
<evidence type="ECO:0000256" key="1">
    <source>
        <dbReference type="ARBA" id="ARBA00022441"/>
    </source>
</evidence>
<dbReference type="SMART" id="SM00225">
    <property type="entry name" value="BTB"/>
    <property type="match status" value="1"/>
</dbReference>